<gene>
    <name evidence="1" type="ORF">AK812_SmicGene14962</name>
</gene>
<dbReference type="Proteomes" id="UP000186817">
    <property type="component" value="Unassembled WGS sequence"/>
</dbReference>
<reference evidence="1 2" key="1">
    <citation type="submission" date="2016-02" db="EMBL/GenBank/DDBJ databases">
        <title>Genome analysis of coral dinoflagellate symbionts highlights evolutionary adaptations to a symbiotic lifestyle.</title>
        <authorList>
            <person name="Aranda M."/>
            <person name="Li Y."/>
            <person name="Liew Y.J."/>
            <person name="Baumgarten S."/>
            <person name="Simakov O."/>
            <person name="Wilson M."/>
            <person name="Piel J."/>
            <person name="Ashoor H."/>
            <person name="Bougouffa S."/>
            <person name="Bajic V.B."/>
            <person name="Ryu T."/>
            <person name="Ravasi T."/>
            <person name="Bayer T."/>
            <person name="Micklem G."/>
            <person name="Kim H."/>
            <person name="Bhak J."/>
            <person name="Lajeunesse T.C."/>
            <person name="Voolstra C.R."/>
        </authorList>
    </citation>
    <scope>NUCLEOTIDE SEQUENCE [LARGE SCALE GENOMIC DNA]</scope>
    <source>
        <strain evidence="1 2">CCMP2467</strain>
    </source>
</reference>
<name>A0A1Q9E496_SYMMI</name>
<organism evidence="1 2">
    <name type="scientific">Symbiodinium microadriaticum</name>
    <name type="common">Dinoflagellate</name>
    <name type="synonym">Zooxanthella microadriatica</name>
    <dbReference type="NCBI Taxonomy" id="2951"/>
    <lineage>
        <taxon>Eukaryota</taxon>
        <taxon>Sar</taxon>
        <taxon>Alveolata</taxon>
        <taxon>Dinophyceae</taxon>
        <taxon>Suessiales</taxon>
        <taxon>Symbiodiniaceae</taxon>
        <taxon>Symbiodinium</taxon>
    </lineage>
</organism>
<proteinExistence type="predicted"/>
<sequence length="225" mass="25326">MCVMRAEGSEDCETNAGLMDRVYLRKAREASLVLLLHIAPEESEPRKDMATAAGRPSSDGAAYAHMRDKLAEETPGAVTVTHTLKADKAAQQQAHLNGWLSTELEFHFIQWNFEARRMEPMQDDRSLSEYKGEMAMFILSLSLLTPASTEAMLIFKQWFASAALLLMSLRLKLARPQPSPLIKRFKRRWDGDGPGTQVKVLLAALVARLDEVDWHLTCWVLSGKR</sequence>
<dbReference type="OrthoDB" id="429706at2759"/>
<dbReference type="EMBL" id="LSRX01000270">
    <property type="protein sequence ID" value="OLQ02219.1"/>
    <property type="molecule type" value="Genomic_DNA"/>
</dbReference>
<accession>A0A1Q9E496</accession>
<comment type="caution">
    <text evidence="1">The sequence shown here is derived from an EMBL/GenBank/DDBJ whole genome shotgun (WGS) entry which is preliminary data.</text>
</comment>
<protein>
    <submittedName>
        <fullName evidence="1">Uncharacterized protein</fullName>
    </submittedName>
</protein>
<evidence type="ECO:0000313" key="1">
    <source>
        <dbReference type="EMBL" id="OLQ02219.1"/>
    </source>
</evidence>
<keyword evidence="2" id="KW-1185">Reference proteome</keyword>
<dbReference type="AlphaFoldDB" id="A0A1Q9E496"/>
<evidence type="ECO:0000313" key="2">
    <source>
        <dbReference type="Proteomes" id="UP000186817"/>
    </source>
</evidence>